<dbReference type="Proteomes" id="UP000023758">
    <property type="component" value="Unassembled WGS sequence"/>
</dbReference>
<dbReference type="InterPro" id="IPR002828">
    <property type="entry name" value="SurE-like_Pase/nucleotidase"/>
</dbReference>
<evidence type="ECO:0000256" key="1">
    <source>
        <dbReference type="SAM" id="MobiDB-lite"/>
    </source>
</evidence>
<dbReference type="Pfam" id="PF03133">
    <property type="entry name" value="TTL"/>
    <property type="match status" value="1"/>
</dbReference>
<dbReference type="PANTHER" id="PTHR47551:SF1">
    <property type="entry name" value="TUBULIN--TYROSINE LIGASE PBY1-RELATED"/>
    <property type="match status" value="1"/>
</dbReference>
<organism evidence="3">
    <name type="scientific">Trichophyton rubrum CBS 288.86</name>
    <dbReference type="NCBI Taxonomy" id="1215330"/>
    <lineage>
        <taxon>Eukaryota</taxon>
        <taxon>Fungi</taxon>
        <taxon>Dikarya</taxon>
        <taxon>Ascomycota</taxon>
        <taxon>Pezizomycotina</taxon>
        <taxon>Eurotiomycetes</taxon>
        <taxon>Eurotiomycetidae</taxon>
        <taxon>Onygenales</taxon>
        <taxon>Arthrodermataceae</taxon>
        <taxon>Trichophyton</taxon>
    </lineage>
</organism>
<sequence>MHILVVNDDGPPSSQSSPYIHSLIHTLQSSGHVVSVVLPHRQRSWIGKAHLVGATVKPTYFHPGTLFQDDGTIHSLPRSEEGEGSEGDEWILIDSTPASCVQIGLFHYFQDRGPVELVISGPNYGRNSTAVFSLSSGTIGGAMEAAVCGYKAIALSFAFSSRDHDPVVISEAANHSVRLIEHLYKNWTSGVDLYSINVPLEQGISKSKILYTNILDNRWSGSCFEAIDAELSGEDPGLQEHLLRQKEEGSTLHGDTSGTSSTRFQHKHFKWAPKFGDVYKSEQTSPPGNDGWAVRSGFTSVTPLKANFMHWPGCSGEITLLNETPIFYALVDCQDAYVQPLVMGALQKQFKNIPYRMISSISELPGPDSPVLQYRVYEKSDFEHVHLHPSTSLVNSYIIRKALIRKHFLSNTIANWITKYPDSVLQKHFKPTIDFELDYAEFLDDALLEAYELRESLEANEEKEEGEKEWWILKPSMSDRAQGIRLFNSEMSLQKIFEEWEPEDTDSERSISEEPNGDLNDKPDTGVVTSQLRHFVAQPYVLRPLLLPSAANRKFHIRVYVLAVGSLKVYVYREMLALFADKSYVLPWEEGETDEDELSYLSRHLTNTCLQSDSTGRNVAPENVQRFWKLDDKGASVETGWKDRVYDQICVVTGEVFEAAARGMMVHFQPLPNAFEIFGVDYLVDETGNAWLLELNAFPDFRQTGDELKREVIGKLFDEVVEIAVKPFFFPATEKGNAADEQAESRFRLVADLNLGIK</sequence>
<feature type="domain" description="Survival protein SurE-like phosphatase/nucleotidase" evidence="2">
    <location>
        <begin position="3"/>
        <end position="220"/>
    </location>
</feature>
<dbReference type="InterPro" id="IPR036523">
    <property type="entry name" value="SurE-like_sf"/>
</dbReference>
<dbReference type="SUPFAM" id="SSF56059">
    <property type="entry name" value="Glutathione synthetase ATP-binding domain-like"/>
    <property type="match status" value="1"/>
</dbReference>
<dbReference type="PROSITE" id="PS51221">
    <property type="entry name" value="TTL"/>
    <property type="match status" value="1"/>
</dbReference>
<dbReference type="Gene3D" id="3.40.1210.10">
    <property type="entry name" value="Survival protein SurE-like phosphatase/nucleotidase"/>
    <property type="match status" value="1"/>
</dbReference>
<dbReference type="GO" id="GO:0000932">
    <property type="term" value="C:P-body"/>
    <property type="evidence" value="ECO:0007669"/>
    <property type="project" value="TreeGrafter"/>
</dbReference>
<dbReference type="PANTHER" id="PTHR47551">
    <property type="entry name" value="TUBULIN--TYROSINE LIGASE PBY1-RELATED"/>
    <property type="match status" value="1"/>
</dbReference>
<dbReference type="NCBIfam" id="TIGR00087">
    <property type="entry name" value="surE"/>
    <property type="match status" value="1"/>
</dbReference>
<feature type="region of interest" description="Disordered" evidence="1">
    <location>
        <begin position="501"/>
        <end position="523"/>
    </location>
</feature>
<name>A0A022VR06_TRIRU</name>
<dbReference type="Gene3D" id="3.30.470.20">
    <property type="entry name" value="ATP-grasp fold, B domain"/>
    <property type="match status" value="1"/>
</dbReference>
<dbReference type="InterPro" id="IPR004344">
    <property type="entry name" value="TTL/TTLL_fam"/>
</dbReference>
<dbReference type="EMBL" id="KK207922">
    <property type="protein sequence ID" value="EZF48702.1"/>
    <property type="molecule type" value="Genomic_DNA"/>
</dbReference>
<gene>
    <name evidence="3" type="ORF">H103_07701</name>
</gene>
<dbReference type="SUPFAM" id="SSF64167">
    <property type="entry name" value="SurE-like"/>
    <property type="match status" value="1"/>
</dbReference>
<dbReference type="HOGENOM" id="CLU_007204_0_0_1"/>
<accession>A0A022VR06</accession>
<dbReference type="InterPro" id="IPR027746">
    <property type="entry name" value="TTL"/>
</dbReference>
<dbReference type="GO" id="GO:0016787">
    <property type="term" value="F:hydrolase activity"/>
    <property type="evidence" value="ECO:0007669"/>
    <property type="project" value="InterPro"/>
</dbReference>
<proteinExistence type="predicted"/>
<reference evidence="3" key="1">
    <citation type="submission" date="2014-02" db="EMBL/GenBank/DDBJ databases">
        <title>The Genome Sequence of Trichophyton rubrum (morphotype fischeri) CBS 288.86.</title>
        <authorList>
            <consortium name="The Broad Institute Genomics Platform"/>
            <person name="Cuomo C.A."/>
            <person name="White T.C."/>
            <person name="Graser Y."/>
            <person name="Martinez-Rossi N."/>
            <person name="Heitman J."/>
            <person name="Young S.K."/>
            <person name="Zeng Q."/>
            <person name="Gargeya S."/>
            <person name="Abouelleil A."/>
            <person name="Alvarado L."/>
            <person name="Chapman S.B."/>
            <person name="Gainer-Dewar J."/>
            <person name="Goldberg J."/>
            <person name="Griggs A."/>
            <person name="Gujja S."/>
            <person name="Hansen M."/>
            <person name="Howarth C."/>
            <person name="Imamovic A."/>
            <person name="Larimer J."/>
            <person name="Martinez D."/>
            <person name="Murphy C."/>
            <person name="Pearson M.D."/>
            <person name="Persinoti G."/>
            <person name="Poon T."/>
            <person name="Priest M."/>
            <person name="Roberts A.D."/>
            <person name="Saif S."/>
            <person name="Shea T.D."/>
            <person name="Sykes S.N."/>
            <person name="Wortman J."/>
            <person name="Nusbaum C."/>
            <person name="Birren B."/>
        </authorList>
    </citation>
    <scope>NUCLEOTIDE SEQUENCE [LARGE SCALE GENOMIC DNA]</scope>
    <source>
        <strain evidence="3">CBS 288.86</strain>
    </source>
</reference>
<dbReference type="OrthoDB" id="202825at2759"/>
<evidence type="ECO:0000259" key="2">
    <source>
        <dbReference type="Pfam" id="PF01975"/>
    </source>
</evidence>
<protein>
    <submittedName>
        <fullName evidence="3">5'/3'-nucleotidase SurE</fullName>
    </submittedName>
</protein>
<evidence type="ECO:0000313" key="3">
    <source>
        <dbReference type="EMBL" id="EZF48702.1"/>
    </source>
</evidence>
<dbReference type="AlphaFoldDB" id="A0A022VR06"/>
<dbReference type="Pfam" id="PF01975">
    <property type="entry name" value="SurE"/>
    <property type="match status" value="1"/>
</dbReference>